<dbReference type="PROSITE" id="PS50950">
    <property type="entry name" value="ZF_THAP"/>
    <property type="match status" value="1"/>
</dbReference>
<comment type="caution">
    <text evidence="8">The sequence shown here is derived from an EMBL/GenBank/DDBJ whole genome shotgun (WGS) entry which is preliminary data.</text>
</comment>
<evidence type="ECO:0000256" key="1">
    <source>
        <dbReference type="ARBA" id="ARBA00001968"/>
    </source>
</evidence>
<evidence type="ECO:0000256" key="3">
    <source>
        <dbReference type="ARBA" id="ARBA00022771"/>
    </source>
</evidence>
<reference evidence="9" key="1">
    <citation type="submission" date="2024-04" db="EMBL/GenBank/DDBJ databases">
        <title>Salinicola lusitanus LLJ914,a marine bacterium isolated from the Okinawa Trough.</title>
        <authorList>
            <person name="Li J."/>
        </authorList>
    </citation>
    <scope>NUCLEOTIDE SEQUENCE [LARGE SCALE GENOMIC DNA]</scope>
</reference>
<dbReference type="SUPFAM" id="SSF57716">
    <property type="entry name" value="Glucocorticoid receptor-like (DNA-binding domain)"/>
    <property type="match status" value="1"/>
</dbReference>
<sequence length="184" mass="20775">MGKSCCAIRCAARFAKNSNTSFYRLPHSQERRSEWLKAMRRTRWRSTGEKWLCSGHFVSGKKSNDPQHPDYVPSIFSCTSTTKRARAVRSLEKYLRFKEMSEKRLNNTERLEAATALLLLQKSLGGRVTDKYLTEHCGFLDKLLPGDLVLADRGFTVEDSIGLGNLFSAFDPSFNASGASPQEQ</sequence>
<dbReference type="Pfam" id="PF13359">
    <property type="entry name" value="DDE_Tnp_4"/>
    <property type="match status" value="1"/>
</dbReference>
<feature type="domain" description="THAP-type" evidence="7">
    <location>
        <begin position="1"/>
        <end position="76"/>
    </location>
</feature>
<comment type="cofactor">
    <cofactor evidence="1">
        <name>a divalent metal cation</name>
        <dbReference type="ChEBI" id="CHEBI:60240"/>
    </cofactor>
</comment>
<protein>
    <recommendedName>
        <fullName evidence="7">THAP-type domain-containing protein</fullName>
    </recommendedName>
</protein>
<keyword evidence="3 6" id="KW-0863">Zinc-finger</keyword>
<dbReference type="GO" id="GO:0008270">
    <property type="term" value="F:zinc ion binding"/>
    <property type="evidence" value="ECO:0007669"/>
    <property type="project" value="UniProtKB-KW"/>
</dbReference>
<name>A0AAW0PI32_9GOBI</name>
<keyword evidence="9" id="KW-1185">Reference proteome</keyword>
<dbReference type="InterPro" id="IPR027806">
    <property type="entry name" value="HARBI1_dom"/>
</dbReference>
<dbReference type="Proteomes" id="UP001460270">
    <property type="component" value="Unassembled WGS sequence"/>
</dbReference>
<dbReference type="EMBL" id="JBBPFD010000004">
    <property type="protein sequence ID" value="KAK7929505.1"/>
    <property type="molecule type" value="Genomic_DNA"/>
</dbReference>
<proteinExistence type="predicted"/>
<evidence type="ECO:0000313" key="9">
    <source>
        <dbReference type="Proteomes" id="UP001460270"/>
    </source>
</evidence>
<dbReference type="SMART" id="SM00980">
    <property type="entry name" value="THAP"/>
    <property type="match status" value="1"/>
</dbReference>
<accession>A0AAW0PI32</accession>
<gene>
    <name evidence="8" type="ORF">WMY93_005900</name>
</gene>
<evidence type="ECO:0000256" key="4">
    <source>
        <dbReference type="ARBA" id="ARBA00022833"/>
    </source>
</evidence>
<evidence type="ECO:0000313" key="8">
    <source>
        <dbReference type="EMBL" id="KAK7929505.1"/>
    </source>
</evidence>
<keyword evidence="5 6" id="KW-0238">DNA-binding</keyword>
<dbReference type="GO" id="GO:0003677">
    <property type="term" value="F:DNA binding"/>
    <property type="evidence" value="ECO:0007669"/>
    <property type="project" value="UniProtKB-UniRule"/>
</dbReference>
<evidence type="ECO:0000256" key="6">
    <source>
        <dbReference type="PROSITE-ProRule" id="PRU00309"/>
    </source>
</evidence>
<dbReference type="Pfam" id="PF05485">
    <property type="entry name" value="THAP"/>
    <property type="match status" value="1"/>
</dbReference>
<dbReference type="AlphaFoldDB" id="A0AAW0PI32"/>
<evidence type="ECO:0000256" key="5">
    <source>
        <dbReference type="ARBA" id="ARBA00023125"/>
    </source>
</evidence>
<keyword evidence="4" id="KW-0862">Zinc</keyword>
<evidence type="ECO:0000256" key="2">
    <source>
        <dbReference type="ARBA" id="ARBA00022723"/>
    </source>
</evidence>
<organism evidence="8 9">
    <name type="scientific">Mugilogobius chulae</name>
    <name type="common">yellowstripe goby</name>
    <dbReference type="NCBI Taxonomy" id="88201"/>
    <lineage>
        <taxon>Eukaryota</taxon>
        <taxon>Metazoa</taxon>
        <taxon>Chordata</taxon>
        <taxon>Craniata</taxon>
        <taxon>Vertebrata</taxon>
        <taxon>Euteleostomi</taxon>
        <taxon>Actinopterygii</taxon>
        <taxon>Neopterygii</taxon>
        <taxon>Teleostei</taxon>
        <taxon>Neoteleostei</taxon>
        <taxon>Acanthomorphata</taxon>
        <taxon>Gobiaria</taxon>
        <taxon>Gobiiformes</taxon>
        <taxon>Gobioidei</taxon>
        <taxon>Gobiidae</taxon>
        <taxon>Gobionellinae</taxon>
        <taxon>Mugilogobius</taxon>
    </lineage>
</organism>
<evidence type="ECO:0000259" key="7">
    <source>
        <dbReference type="PROSITE" id="PS50950"/>
    </source>
</evidence>
<dbReference type="InterPro" id="IPR006612">
    <property type="entry name" value="THAP_Znf"/>
</dbReference>
<keyword evidence="2" id="KW-0479">Metal-binding</keyword>
<dbReference type="PANTHER" id="PTHR23080">
    <property type="entry name" value="THAP DOMAIN PROTEIN"/>
    <property type="match status" value="1"/>
</dbReference>